<organism evidence="2 3">
    <name type="scientific">Mucilaginibacter rigui</name>
    <dbReference type="NCBI Taxonomy" id="534635"/>
    <lineage>
        <taxon>Bacteria</taxon>
        <taxon>Pseudomonadati</taxon>
        <taxon>Bacteroidota</taxon>
        <taxon>Sphingobacteriia</taxon>
        <taxon>Sphingobacteriales</taxon>
        <taxon>Sphingobacteriaceae</taxon>
        <taxon>Mucilaginibacter</taxon>
    </lineage>
</organism>
<dbReference type="Proteomes" id="UP000618754">
    <property type="component" value="Unassembled WGS sequence"/>
</dbReference>
<comment type="caution">
    <text evidence="2">The sequence shown here is derived from an EMBL/GenBank/DDBJ whole genome shotgun (WGS) entry which is preliminary data.</text>
</comment>
<evidence type="ECO:0000313" key="2">
    <source>
        <dbReference type="EMBL" id="MBD1385242.1"/>
    </source>
</evidence>
<evidence type="ECO:0000256" key="1">
    <source>
        <dbReference type="ARBA" id="ARBA00008525"/>
    </source>
</evidence>
<sequence>MIFKYFKGPIDEMSNLVDEQSICSICGKTDYCFELDYVITDIFNDDDKDGKFGCYSCLKEGKFEFWHDTEFGMLDKNGLSKVYKHNMVNPPSITAERLIELRRTPQIITWQQELWLTHCDDFMVYKGTWEPKDFYSNSKDGDGKALFMSMTDKELNHLWDDSLPETETKLEAWYPTYYVFECSHCGKMRGNWDCD</sequence>
<name>A0ABR7X3S3_9SPHI</name>
<keyword evidence="3" id="KW-1185">Reference proteome</keyword>
<gene>
    <name evidence="2" type="ORF">IDJ75_08115</name>
</gene>
<dbReference type="InterPro" id="IPR005363">
    <property type="entry name" value="UPF0167"/>
</dbReference>
<reference evidence="2 3" key="1">
    <citation type="submission" date="2020-09" db="EMBL/GenBank/DDBJ databases">
        <title>Novel species of Mucilaginibacter isolated from a glacier on the Tibetan Plateau.</title>
        <authorList>
            <person name="Liu Q."/>
            <person name="Xin Y.-H."/>
        </authorList>
    </citation>
    <scope>NUCLEOTIDE SEQUENCE [LARGE SCALE GENOMIC DNA]</scope>
    <source>
        <strain evidence="2 3">CGMCC 1.13878</strain>
    </source>
</reference>
<proteinExistence type="inferred from homology"/>
<comment type="similarity">
    <text evidence="1">Belongs to the UPF0167 family.</text>
</comment>
<protein>
    <submittedName>
        <fullName evidence="2">CbrC family protein</fullName>
    </submittedName>
</protein>
<dbReference type="Pfam" id="PF03691">
    <property type="entry name" value="UPF0167"/>
    <property type="match status" value="1"/>
</dbReference>
<dbReference type="EMBL" id="JACWMW010000002">
    <property type="protein sequence ID" value="MBD1385242.1"/>
    <property type="molecule type" value="Genomic_DNA"/>
</dbReference>
<accession>A0ABR7X3S3</accession>
<dbReference type="RefSeq" id="WP_191175129.1">
    <property type="nucleotide sequence ID" value="NZ_JACWMW010000002.1"/>
</dbReference>
<evidence type="ECO:0000313" key="3">
    <source>
        <dbReference type="Proteomes" id="UP000618754"/>
    </source>
</evidence>